<feature type="domain" description="Signal transduction histidine kinase internal region" evidence="5">
    <location>
        <begin position="340"/>
        <end position="414"/>
    </location>
</feature>
<dbReference type="InterPro" id="IPR010559">
    <property type="entry name" value="Sig_transdc_His_kin_internal"/>
</dbReference>
<evidence type="ECO:0000313" key="6">
    <source>
        <dbReference type="EMBL" id="MFD2904106.1"/>
    </source>
</evidence>
<dbReference type="InterPro" id="IPR036890">
    <property type="entry name" value="HATPase_C_sf"/>
</dbReference>
<evidence type="ECO:0000259" key="4">
    <source>
        <dbReference type="Pfam" id="PF02518"/>
    </source>
</evidence>
<dbReference type="SUPFAM" id="SSF55874">
    <property type="entry name" value="ATPase domain of HSP90 chaperone/DNA topoisomerase II/histidine kinase"/>
    <property type="match status" value="1"/>
</dbReference>
<name>A0ABW5YV26_9SPHI</name>
<dbReference type="PANTHER" id="PTHR34220">
    <property type="entry name" value="SENSOR HISTIDINE KINASE YPDA"/>
    <property type="match status" value="1"/>
</dbReference>
<accession>A0ABW5YV26</accession>
<dbReference type="InterPro" id="IPR050640">
    <property type="entry name" value="Bact_2-comp_sensor_kinase"/>
</dbReference>
<keyword evidence="6" id="KW-0808">Transferase</keyword>
<dbReference type="EC" id="2.7.13.3" evidence="6"/>
<evidence type="ECO:0000256" key="3">
    <source>
        <dbReference type="SAM" id="SignalP"/>
    </source>
</evidence>
<keyword evidence="6" id="KW-0418">Kinase</keyword>
<dbReference type="InterPro" id="IPR003594">
    <property type="entry name" value="HATPase_dom"/>
</dbReference>
<evidence type="ECO:0000256" key="1">
    <source>
        <dbReference type="SAM" id="Coils"/>
    </source>
</evidence>
<keyword evidence="2" id="KW-0812">Transmembrane</keyword>
<organism evidence="6 7">
    <name type="scientific">Sphingobacterium anhuiense</name>
    <dbReference type="NCBI Taxonomy" id="493780"/>
    <lineage>
        <taxon>Bacteria</taxon>
        <taxon>Pseudomonadati</taxon>
        <taxon>Bacteroidota</taxon>
        <taxon>Sphingobacteriia</taxon>
        <taxon>Sphingobacteriales</taxon>
        <taxon>Sphingobacteriaceae</taxon>
        <taxon>Sphingobacterium</taxon>
    </lineage>
</organism>
<dbReference type="EMBL" id="JBHUPE010000004">
    <property type="protein sequence ID" value="MFD2904106.1"/>
    <property type="molecule type" value="Genomic_DNA"/>
</dbReference>
<evidence type="ECO:0000259" key="5">
    <source>
        <dbReference type="Pfam" id="PF06580"/>
    </source>
</evidence>
<feature type="domain" description="Histidine kinase/HSP90-like ATPase" evidence="4">
    <location>
        <begin position="436"/>
        <end position="527"/>
    </location>
</feature>
<keyword evidence="1" id="KW-0175">Coiled coil</keyword>
<protein>
    <submittedName>
        <fullName evidence="6">Sensor histidine kinase</fullName>
        <ecNumber evidence="6">2.7.13.3</ecNumber>
    </submittedName>
</protein>
<feature type="chain" id="PRO_5045655421" evidence="3">
    <location>
        <begin position="21"/>
        <end position="531"/>
    </location>
</feature>
<evidence type="ECO:0000256" key="2">
    <source>
        <dbReference type="SAM" id="Phobius"/>
    </source>
</evidence>
<proteinExistence type="predicted"/>
<dbReference type="PANTHER" id="PTHR34220:SF7">
    <property type="entry name" value="SENSOR HISTIDINE KINASE YPDA"/>
    <property type="match status" value="1"/>
</dbReference>
<reference evidence="7" key="1">
    <citation type="journal article" date="2019" name="Int. J. Syst. Evol. Microbiol.">
        <title>The Global Catalogue of Microorganisms (GCM) 10K type strain sequencing project: providing services to taxonomists for standard genome sequencing and annotation.</title>
        <authorList>
            <consortium name="The Broad Institute Genomics Platform"/>
            <consortium name="The Broad Institute Genome Sequencing Center for Infectious Disease"/>
            <person name="Wu L."/>
            <person name="Ma J."/>
        </authorList>
    </citation>
    <scope>NUCLEOTIDE SEQUENCE [LARGE SCALE GENOMIC DNA]</scope>
    <source>
        <strain evidence="7">KCTC 22209</strain>
    </source>
</reference>
<feature type="transmembrane region" description="Helical" evidence="2">
    <location>
        <begin position="297"/>
        <end position="318"/>
    </location>
</feature>
<dbReference type="GO" id="GO:0004673">
    <property type="term" value="F:protein histidine kinase activity"/>
    <property type="evidence" value="ECO:0007669"/>
    <property type="project" value="UniProtKB-EC"/>
</dbReference>
<dbReference type="RefSeq" id="WP_380919834.1">
    <property type="nucleotide sequence ID" value="NZ_JBHUPE010000004.1"/>
</dbReference>
<dbReference type="Pfam" id="PF02518">
    <property type="entry name" value="HATPase_c"/>
    <property type="match status" value="1"/>
</dbReference>
<feature type="coiled-coil region" evidence="1">
    <location>
        <begin position="320"/>
        <end position="347"/>
    </location>
</feature>
<keyword evidence="2" id="KW-0472">Membrane</keyword>
<evidence type="ECO:0000313" key="7">
    <source>
        <dbReference type="Proteomes" id="UP001597509"/>
    </source>
</evidence>
<keyword evidence="3" id="KW-0732">Signal</keyword>
<sequence>MKRIIFTLLSLIITLSTVNAQKGINFSHTYAAGGKLLMCLDSTAENFYYDNTFANQPNTYFNYLPEISNVSIQIYFRKKDHVQNYRYSILADDKPIVVNKPIDLPQLRDIDRADESFRSTTLGVFPINGKTITTLVYSIEKPLDIDKSVFYGNPIPKAKIKVIAKRFEIDQGVDYSYIVDPKQTTAIVFTEKDDELTIVKDRSDIDYVYSISIKDKQTNKTIFESVSWQYGGYVDEHKLSPYVKMNKNIFKKSGDYEISIQPLIKWDMSASKDIEKYTSRYTLSITLDQENYSKKELLTYTLVVLFSIGLAVLIILYFNKKRNKKMLAENEQQKDKAKLQISLIRSQLNPHFLFNALSGIQNLMNKNDIDNANKSLSKFARLTRNVLDDKELISLSQEKKLLDDYLQMEQLRFGFKYEINHSEDLDLDNTEIPSMLLQPFVENAVKHGISQKASEGKIVIEFVKQASNLVLHITDNGNGFDTKNKNNGLGLLLTDRRITLLNSVYKQNHFTLAIQSNSHGTKISLTLTDWL</sequence>
<keyword evidence="2" id="KW-1133">Transmembrane helix</keyword>
<comment type="caution">
    <text evidence="6">The sequence shown here is derived from an EMBL/GenBank/DDBJ whole genome shotgun (WGS) entry which is preliminary data.</text>
</comment>
<dbReference type="Pfam" id="PF06580">
    <property type="entry name" value="His_kinase"/>
    <property type="match status" value="1"/>
</dbReference>
<feature type="signal peptide" evidence="3">
    <location>
        <begin position="1"/>
        <end position="20"/>
    </location>
</feature>
<keyword evidence="7" id="KW-1185">Reference proteome</keyword>
<dbReference type="Proteomes" id="UP001597509">
    <property type="component" value="Unassembled WGS sequence"/>
</dbReference>
<dbReference type="Gene3D" id="3.30.565.10">
    <property type="entry name" value="Histidine kinase-like ATPase, C-terminal domain"/>
    <property type="match status" value="1"/>
</dbReference>
<gene>
    <name evidence="6" type="ORF">ACFS6I_09240</name>
</gene>